<dbReference type="GO" id="GO:0046872">
    <property type="term" value="F:metal ion binding"/>
    <property type="evidence" value="ECO:0007669"/>
    <property type="project" value="InterPro"/>
</dbReference>
<dbReference type="InterPro" id="IPR007863">
    <property type="entry name" value="Peptidase_M16_C"/>
</dbReference>
<name>A0A432V1Z6_9HYPH</name>
<evidence type="ECO:0000256" key="4">
    <source>
        <dbReference type="SAM" id="SignalP"/>
    </source>
</evidence>
<dbReference type="InterPro" id="IPR011765">
    <property type="entry name" value="Pept_M16_N"/>
</dbReference>
<accession>A0A432V1Z6</accession>
<feature type="region of interest" description="Disordered" evidence="3">
    <location>
        <begin position="251"/>
        <end position="271"/>
    </location>
</feature>
<keyword evidence="2" id="KW-0645">Protease</keyword>
<dbReference type="Proteomes" id="UP000281647">
    <property type="component" value="Unassembled WGS sequence"/>
</dbReference>
<dbReference type="InterPro" id="IPR011249">
    <property type="entry name" value="Metalloenz_LuxS/M16"/>
</dbReference>
<dbReference type="Pfam" id="PF05193">
    <property type="entry name" value="Peptidase_M16_C"/>
    <property type="match status" value="1"/>
</dbReference>
<dbReference type="GO" id="GO:0008237">
    <property type="term" value="F:metallopeptidase activity"/>
    <property type="evidence" value="ECO:0007669"/>
    <property type="project" value="UniProtKB-KW"/>
</dbReference>
<evidence type="ECO:0000259" key="6">
    <source>
        <dbReference type="Pfam" id="PF05193"/>
    </source>
</evidence>
<reference evidence="7 8" key="1">
    <citation type="submission" date="2018-11" db="EMBL/GenBank/DDBJ databases">
        <title>Pseudaminobacter arsenicus sp. nov., an arsenic-resistant bacterium isolated from arsenic-rich aquifers.</title>
        <authorList>
            <person name="Mu Y."/>
        </authorList>
    </citation>
    <scope>NUCLEOTIDE SEQUENCE [LARGE SCALE GENOMIC DNA]</scope>
    <source>
        <strain evidence="7 8">CB3</strain>
    </source>
</reference>
<gene>
    <name evidence="7" type="ORF">EET67_19425</name>
</gene>
<evidence type="ECO:0000256" key="3">
    <source>
        <dbReference type="SAM" id="MobiDB-lite"/>
    </source>
</evidence>
<keyword evidence="2" id="KW-0378">Hydrolase</keyword>
<keyword evidence="8" id="KW-1185">Reference proteome</keyword>
<keyword evidence="2" id="KW-0482">Metalloprotease</keyword>
<feature type="chain" id="PRO_5019289063" evidence="4">
    <location>
        <begin position="35"/>
        <end position="499"/>
    </location>
</feature>
<feature type="region of interest" description="Disordered" evidence="3">
    <location>
        <begin position="465"/>
        <end position="499"/>
    </location>
</feature>
<dbReference type="RefSeq" id="WP_128628209.1">
    <property type="nucleotide sequence ID" value="NZ_RKST01000022.1"/>
</dbReference>
<dbReference type="SUPFAM" id="SSF63411">
    <property type="entry name" value="LuxS/MPP-like metallohydrolase"/>
    <property type="match status" value="2"/>
</dbReference>
<dbReference type="Pfam" id="PF00675">
    <property type="entry name" value="Peptidase_M16"/>
    <property type="match status" value="1"/>
</dbReference>
<dbReference type="Gene3D" id="3.30.830.10">
    <property type="entry name" value="Metalloenzyme, LuxS/M16 peptidase-like"/>
    <property type="match status" value="2"/>
</dbReference>
<dbReference type="InterPro" id="IPR050361">
    <property type="entry name" value="MPP/UQCRC_Complex"/>
</dbReference>
<evidence type="ECO:0000259" key="5">
    <source>
        <dbReference type="Pfam" id="PF00675"/>
    </source>
</evidence>
<evidence type="ECO:0000313" key="7">
    <source>
        <dbReference type="EMBL" id="RUM96166.1"/>
    </source>
</evidence>
<feature type="signal peptide" evidence="4">
    <location>
        <begin position="1"/>
        <end position="34"/>
    </location>
</feature>
<evidence type="ECO:0000256" key="2">
    <source>
        <dbReference type="ARBA" id="ARBA00023049"/>
    </source>
</evidence>
<evidence type="ECO:0000313" key="8">
    <source>
        <dbReference type="Proteomes" id="UP000281647"/>
    </source>
</evidence>
<comment type="similarity">
    <text evidence="1">Belongs to the peptidase M16 family.</text>
</comment>
<keyword evidence="4" id="KW-0732">Signal</keyword>
<evidence type="ECO:0000256" key="1">
    <source>
        <dbReference type="ARBA" id="ARBA00007261"/>
    </source>
</evidence>
<dbReference type="EMBL" id="RKST01000022">
    <property type="protein sequence ID" value="RUM96166.1"/>
    <property type="molecule type" value="Genomic_DNA"/>
</dbReference>
<dbReference type="PANTHER" id="PTHR11851:SF49">
    <property type="entry name" value="MITOCHONDRIAL-PROCESSING PEPTIDASE SUBUNIT ALPHA"/>
    <property type="match status" value="1"/>
</dbReference>
<dbReference type="AlphaFoldDB" id="A0A432V1Z6"/>
<dbReference type="PANTHER" id="PTHR11851">
    <property type="entry name" value="METALLOPROTEASE"/>
    <property type="match status" value="1"/>
</dbReference>
<comment type="caution">
    <text evidence="7">The sequence shown here is derived from an EMBL/GenBank/DDBJ whole genome shotgun (WGS) entry which is preliminary data.</text>
</comment>
<protein>
    <submittedName>
        <fullName evidence="7">Insulinase family protein</fullName>
    </submittedName>
</protein>
<dbReference type="OrthoDB" id="9811314at2"/>
<organism evidence="7 8">
    <name type="scientific">Borborobacter arsenicus</name>
    <dbReference type="NCBI Taxonomy" id="1851146"/>
    <lineage>
        <taxon>Bacteria</taxon>
        <taxon>Pseudomonadati</taxon>
        <taxon>Pseudomonadota</taxon>
        <taxon>Alphaproteobacteria</taxon>
        <taxon>Hyphomicrobiales</taxon>
        <taxon>Phyllobacteriaceae</taxon>
        <taxon>Borborobacter</taxon>
    </lineage>
</organism>
<sequence>MNLEAGWVARCGRCLLLASLVLFAAAFSPMQASAQSGNGDNGTVADFLLDNGMEVVVIPDHRAPIVTHMVWYKVGSADEPAGKSGIAHFFEHLMFKGTTNHKAGEFGARIAEIGGRENAFTSYDYTAYFQTVPPDALETMMTYEADRMRNLVLTDAVIGPERDVILEERRSRVEGSPDALLDEEVQATLFQNHPYRIPVIGWMQEIKELNRAEAVDFYNRYYAPNNAVLVVAGDVDPDDVRAMAERTYGKVARGPDLPPRMRPQEPEQNTKRTVTLTDRRVSVPSFSKAWVVPSYHSDQPGEAEAIDLLSEILGGGTQSRLYQELVVKAGIASGAGAYYDGTMFDDTSFTVYGSPRGEADIYAVEKAVDVEIRRIIKDGVTDMELEKAKKRFVRSMIFARDRQSSMTNIYGSTLATGGTVQEVAEWPDKIKQVTAAQVQAAAAKYLNPDISVTGYLLPAAEPAVATEAAPMPSPGDPAETESGLPDPVQADPAHTAPAN</sequence>
<proteinExistence type="inferred from homology"/>
<feature type="domain" description="Peptidase M16 C-terminal" evidence="6">
    <location>
        <begin position="209"/>
        <end position="391"/>
    </location>
</feature>
<feature type="domain" description="Peptidase M16 N-terminal" evidence="5">
    <location>
        <begin position="55"/>
        <end position="200"/>
    </location>
</feature>